<dbReference type="Gene3D" id="3.40.50.300">
    <property type="entry name" value="P-loop containing nucleotide triphosphate hydrolases"/>
    <property type="match status" value="1"/>
</dbReference>
<dbReference type="AlphaFoldDB" id="A0AAN6Y5J9"/>
<dbReference type="InterPro" id="IPR027417">
    <property type="entry name" value="P-loop_NTPase"/>
</dbReference>
<keyword evidence="2" id="KW-1185">Reference proteome</keyword>
<dbReference type="EMBL" id="MU858124">
    <property type="protein sequence ID" value="KAK4212593.1"/>
    <property type="molecule type" value="Genomic_DNA"/>
</dbReference>
<proteinExistence type="predicted"/>
<organism evidence="1 2">
    <name type="scientific">Rhypophila decipiens</name>
    <dbReference type="NCBI Taxonomy" id="261697"/>
    <lineage>
        <taxon>Eukaryota</taxon>
        <taxon>Fungi</taxon>
        <taxon>Dikarya</taxon>
        <taxon>Ascomycota</taxon>
        <taxon>Pezizomycotina</taxon>
        <taxon>Sordariomycetes</taxon>
        <taxon>Sordariomycetidae</taxon>
        <taxon>Sordariales</taxon>
        <taxon>Naviculisporaceae</taxon>
        <taxon>Rhypophila</taxon>
    </lineage>
</organism>
<dbReference type="Proteomes" id="UP001301769">
    <property type="component" value="Unassembled WGS sequence"/>
</dbReference>
<name>A0AAN6Y5J9_9PEZI</name>
<reference evidence="1" key="2">
    <citation type="submission" date="2023-05" db="EMBL/GenBank/DDBJ databases">
        <authorList>
            <consortium name="Lawrence Berkeley National Laboratory"/>
            <person name="Steindorff A."/>
            <person name="Hensen N."/>
            <person name="Bonometti L."/>
            <person name="Westerberg I."/>
            <person name="Brannstrom I.O."/>
            <person name="Guillou S."/>
            <person name="Cros-Aarteil S."/>
            <person name="Calhoun S."/>
            <person name="Haridas S."/>
            <person name="Kuo A."/>
            <person name="Mondo S."/>
            <person name="Pangilinan J."/>
            <person name="Riley R."/>
            <person name="Labutti K."/>
            <person name="Andreopoulos B."/>
            <person name="Lipzen A."/>
            <person name="Chen C."/>
            <person name="Yanf M."/>
            <person name="Daum C."/>
            <person name="Ng V."/>
            <person name="Clum A."/>
            <person name="Ohm R."/>
            <person name="Martin F."/>
            <person name="Silar P."/>
            <person name="Natvig D."/>
            <person name="Lalanne C."/>
            <person name="Gautier V."/>
            <person name="Ament-Velasquez S.L."/>
            <person name="Kruys A."/>
            <person name="Hutchinson M.I."/>
            <person name="Powell A.J."/>
            <person name="Barry K."/>
            <person name="Miller A.N."/>
            <person name="Grigoriev I.V."/>
            <person name="Debuchy R."/>
            <person name="Gladieux P."/>
            <person name="Thoren M.H."/>
            <person name="Johannesson H."/>
        </authorList>
    </citation>
    <scope>NUCLEOTIDE SEQUENCE</scope>
    <source>
        <strain evidence="1">PSN293</strain>
    </source>
</reference>
<dbReference type="PANTHER" id="PTHR48419:SF1">
    <property type="entry name" value="SULFOTRANSFERASE DOMAIN-CONTAINING PROTEIN"/>
    <property type="match status" value="1"/>
</dbReference>
<dbReference type="PANTHER" id="PTHR48419">
    <property type="entry name" value="SULFOTRANSFERASE DOMAIN-CONTAINING PROTEIN"/>
    <property type="match status" value="1"/>
</dbReference>
<comment type="caution">
    <text evidence="1">The sequence shown here is derived from an EMBL/GenBank/DDBJ whole genome shotgun (WGS) entry which is preliminary data.</text>
</comment>
<dbReference type="SUPFAM" id="SSF52540">
    <property type="entry name" value="P-loop containing nucleoside triphosphate hydrolases"/>
    <property type="match status" value="1"/>
</dbReference>
<reference evidence="1" key="1">
    <citation type="journal article" date="2023" name="Mol. Phylogenet. Evol.">
        <title>Genome-scale phylogeny and comparative genomics of the fungal order Sordariales.</title>
        <authorList>
            <person name="Hensen N."/>
            <person name="Bonometti L."/>
            <person name="Westerberg I."/>
            <person name="Brannstrom I.O."/>
            <person name="Guillou S."/>
            <person name="Cros-Aarteil S."/>
            <person name="Calhoun S."/>
            <person name="Haridas S."/>
            <person name="Kuo A."/>
            <person name="Mondo S."/>
            <person name="Pangilinan J."/>
            <person name="Riley R."/>
            <person name="LaButti K."/>
            <person name="Andreopoulos B."/>
            <person name="Lipzen A."/>
            <person name="Chen C."/>
            <person name="Yan M."/>
            <person name="Daum C."/>
            <person name="Ng V."/>
            <person name="Clum A."/>
            <person name="Steindorff A."/>
            <person name="Ohm R.A."/>
            <person name="Martin F."/>
            <person name="Silar P."/>
            <person name="Natvig D.O."/>
            <person name="Lalanne C."/>
            <person name="Gautier V."/>
            <person name="Ament-Velasquez S.L."/>
            <person name="Kruys A."/>
            <person name="Hutchinson M.I."/>
            <person name="Powell A.J."/>
            <person name="Barry K."/>
            <person name="Miller A.N."/>
            <person name="Grigoriev I.V."/>
            <person name="Debuchy R."/>
            <person name="Gladieux P."/>
            <person name="Hiltunen Thoren M."/>
            <person name="Johannesson H."/>
        </authorList>
    </citation>
    <scope>NUCLEOTIDE SEQUENCE</scope>
    <source>
        <strain evidence="1">PSN293</strain>
    </source>
</reference>
<sequence length="347" mass="39670">MATSSPDQLPRRLFLVSTPRTASNLLVRVLNIQNQPEVVTNEKSGYFFFEPYTVATAKGYFSKPVSQWEPDQKAEYQTLLQQAFDNLEAHGDRAQNEQGKRILWTKEHAFWFANPAAEFDGTSDTAQDRPFSLTMPGYSADATFSKHNNTLFSDKYLSTWKFSFLIRHPALAWPSMYRALQGLSEIGMMGEQQAGAMKAAQLANMTYKWTRSLYEWCSEHQAPGANKPLILDAHDIILDPGVVLKFCEETGLDKSVLQFEWESQPTGEFWHENRGYVKDAANLMTATLRGSKGVMKDKAPLEIDIAKEAEKWKAEFGRETGEKLEVVVRKTMDDYEFLRERRMKMTD</sequence>
<accession>A0AAN6Y5J9</accession>
<protein>
    <recommendedName>
        <fullName evidence="3">Sulfotransferase</fullName>
    </recommendedName>
</protein>
<evidence type="ECO:0000313" key="1">
    <source>
        <dbReference type="EMBL" id="KAK4212593.1"/>
    </source>
</evidence>
<evidence type="ECO:0000313" key="2">
    <source>
        <dbReference type="Proteomes" id="UP001301769"/>
    </source>
</evidence>
<gene>
    <name evidence="1" type="ORF">QBC37DRAFT_424622</name>
</gene>
<evidence type="ECO:0008006" key="3">
    <source>
        <dbReference type="Google" id="ProtNLM"/>
    </source>
</evidence>
<dbReference type="InterPro" id="IPR053226">
    <property type="entry name" value="Pyrrolopyrazine_biosynth_F"/>
</dbReference>